<dbReference type="GO" id="GO:0042450">
    <property type="term" value="P:L-arginine biosynthetic process via ornithine"/>
    <property type="evidence" value="ECO:0007669"/>
    <property type="project" value="UniProtKB-UniRule"/>
</dbReference>
<evidence type="ECO:0000313" key="12">
    <source>
        <dbReference type="Proteomes" id="UP000035579"/>
    </source>
</evidence>
<dbReference type="Gene3D" id="1.10.40.30">
    <property type="entry name" value="Fumarase/aspartase (C-terminal domain)"/>
    <property type="match status" value="1"/>
</dbReference>
<evidence type="ECO:0000256" key="7">
    <source>
        <dbReference type="HAMAP-Rule" id="MF_00006"/>
    </source>
</evidence>
<proteinExistence type="inferred from homology"/>
<accession>A0AAC8QBP5</accession>
<evidence type="ECO:0000256" key="5">
    <source>
        <dbReference type="ARBA" id="ARBA00022605"/>
    </source>
</evidence>
<dbReference type="NCBIfam" id="TIGR00838">
    <property type="entry name" value="argH"/>
    <property type="match status" value="1"/>
</dbReference>
<dbReference type="InterPro" id="IPR000362">
    <property type="entry name" value="Fumarate_lyase_fam"/>
</dbReference>
<dbReference type="RefSeq" id="WP_053066774.1">
    <property type="nucleotide sequence ID" value="NZ_CP011509.1"/>
</dbReference>
<evidence type="ECO:0000259" key="9">
    <source>
        <dbReference type="Pfam" id="PF14698"/>
    </source>
</evidence>
<dbReference type="GO" id="GO:0005829">
    <property type="term" value="C:cytosol"/>
    <property type="evidence" value="ECO:0007669"/>
    <property type="project" value="TreeGrafter"/>
</dbReference>
<evidence type="ECO:0000259" key="8">
    <source>
        <dbReference type="Pfam" id="PF00206"/>
    </source>
</evidence>
<evidence type="ECO:0000313" key="13">
    <source>
        <dbReference type="Proteomes" id="UP000256345"/>
    </source>
</evidence>
<keyword evidence="6 7" id="KW-0456">Lyase</keyword>
<dbReference type="PRINTS" id="PR00145">
    <property type="entry name" value="ARGSUCLYASE"/>
</dbReference>
<dbReference type="CDD" id="cd01359">
    <property type="entry name" value="Argininosuccinate_lyase"/>
    <property type="match status" value="1"/>
</dbReference>
<comment type="similarity">
    <text evidence="7">Belongs to the lyase 1 family. Argininosuccinate lyase subfamily.</text>
</comment>
<evidence type="ECO:0000256" key="1">
    <source>
        <dbReference type="ARBA" id="ARBA00000985"/>
    </source>
</evidence>
<reference evidence="10 12" key="1">
    <citation type="submission" date="2015-05" db="EMBL/GenBank/DDBJ databases">
        <title>Genome assembly of Archangium gephyra DSM 2261.</title>
        <authorList>
            <person name="Sharma G."/>
            <person name="Subramanian S."/>
        </authorList>
    </citation>
    <scope>NUCLEOTIDE SEQUENCE [LARGE SCALE GENOMIC DNA]</scope>
    <source>
        <strain evidence="10 12">DSM 2261</strain>
    </source>
</reference>
<dbReference type="PANTHER" id="PTHR43814:SF1">
    <property type="entry name" value="ARGININOSUCCINATE LYASE"/>
    <property type="match status" value="1"/>
</dbReference>
<dbReference type="AlphaFoldDB" id="A0AAC8QBP5"/>
<dbReference type="SUPFAM" id="SSF48557">
    <property type="entry name" value="L-aspartase-like"/>
    <property type="match status" value="1"/>
</dbReference>
<dbReference type="InterPro" id="IPR029419">
    <property type="entry name" value="Arg_succ_lyase_C"/>
</dbReference>
<evidence type="ECO:0000313" key="10">
    <source>
        <dbReference type="EMBL" id="AKJ04253.1"/>
    </source>
</evidence>
<feature type="domain" description="Argininosuccinate lyase C-terminal" evidence="9">
    <location>
        <begin position="364"/>
        <end position="432"/>
    </location>
</feature>
<dbReference type="HAMAP" id="MF_00006">
    <property type="entry name" value="Arg_succ_lyase"/>
    <property type="match status" value="1"/>
</dbReference>
<dbReference type="InterPro" id="IPR009049">
    <property type="entry name" value="Argininosuccinate_lyase"/>
</dbReference>
<dbReference type="Proteomes" id="UP000256345">
    <property type="component" value="Unassembled WGS sequence"/>
</dbReference>
<dbReference type="EMBL" id="CP011509">
    <property type="protein sequence ID" value="AKJ04253.1"/>
    <property type="molecule type" value="Genomic_DNA"/>
</dbReference>
<comment type="subcellular location">
    <subcellularLocation>
        <location evidence="7">Cytoplasm</location>
    </subcellularLocation>
</comment>
<dbReference type="Gene3D" id="1.10.275.10">
    <property type="entry name" value="Fumarase/aspartase (N-terminal domain)"/>
    <property type="match status" value="1"/>
</dbReference>
<evidence type="ECO:0000313" key="11">
    <source>
        <dbReference type="EMBL" id="REG37666.1"/>
    </source>
</evidence>
<dbReference type="InterPro" id="IPR022761">
    <property type="entry name" value="Fumarate_lyase_N"/>
</dbReference>
<name>A0AAC8QBP5_9BACT</name>
<dbReference type="InterPro" id="IPR020557">
    <property type="entry name" value="Fumarate_lyase_CS"/>
</dbReference>
<dbReference type="PROSITE" id="PS00163">
    <property type="entry name" value="FUMARATE_LYASES"/>
    <property type="match status" value="1"/>
</dbReference>
<reference evidence="11 13" key="2">
    <citation type="submission" date="2018-08" db="EMBL/GenBank/DDBJ databases">
        <title>Genomic Encyclopedia of Archaeal and Bacterial Type Strains, Phase II (KMG-II): from individual species to whole genera.</title>
        <authorList>
            <person name="Goeker M."/>
        </authorList>
    </citation>
    <scope>NUCLEOTIDE SEQUENCE [LARGE SCALE GENOMIC DNA]</scope>
    <source>
        <strain evidence="11 13">DSM 2261</strain>
    </source>
</reference>
<gene>
    <name evidence="7" type="primary">argH</name>
    <name evidence="10" type="ORF">AA314_05879</name>
    <name evidence="11" type="ORF">ATI61_101653</name>
</gene>
<sequence length="481" mass="51838">MTIAKTAASGGPGLHPEVLAFTSSLALDKALLTEDLVGSIAHLTMLSRTRLIPSEDARAIREQLVAIWKAARAGTLVLADEEDVHMAVEAELTRVLGERAGLLHTARSRNDQVALDLRLHVREKVAEALGVLAKLLDALAARAEAERDTLLPSYTHRQRAQPISLAYQLCGYGAMFTRDVDALGFVLEQVASLPLGVGAIGGTSLPIDREVTRELLRFPRLTMNGLDTVGDRDFAMDFAYAAMRSLLHASRVATDFYDFASPEFGFVKLDGEIACGSSMMPQKRNPDVFELIRGKSGRAVGNLNTLAVLVKGLPGGYSRDLQEDRQVLLETGPLLTSVLSMLNLALGKVHFDKERCFAAVESDYMQATDVAEALAMKGIPFRTAYKATGALVRACQERGLPLAKVTLELAQSVDPRFDAEVLKSADPRRAVERKANAGGTGPASVEKQIAGLKSHAARAREMADAIPRLAAIFDSLQEAAL</sequence>
<comment type="pathway">
    <text evidence="2 7">Amino-acid biosynthesis; L-arginine biosynthesis; L-arginine from L-ornithine and carbamoyl phosphate: step 3/3.</text>
</comment>
<dbReference type="InterPro" id="IPR008948">
    <property type="entry name" value="L-Aspartase-like"/>
</dbReference>
<dbReference type="Pfam" id="PF00206">
    <property type="entry name" value="Lyase_1"/>
    <property type="match status" value="1"/>
</dbReference>
<dbReference type="EC" id="4.3.2.1" evidence="3 7"/>
<keyword evidence="13" id="KW-1185">Reference proteome</keyword>
<evidence type="ECO:0000256" key="4">
    <source>
        <dbReference type="ARBA" id="ARBA00022571"/>
    </source>
</evidence>
<evidence type="ECO:0000256" key="2">
    <source>
        <dbReference type="ARBA" id="ARBA00004941"/>
    </source>
</evidence>
<comment type="catalytic activity">
    <reaction evidence="1 7">
        <text>2-(N(omega)-L-arginino)succinate = fumarate + L-arginine</text>
        <dbReference type="Rhea" id="RHEA:24020"/>
        <dbReference type="ChEBI" id="CHEBI:29806"/>
        <dbReference type="ChEBI" id="CHEBI:32682"/>
        <dbReference type="ChEBI" id="CHEBI:57472"/>
        <dbReference type="EC" id="4.3.2.1"/>
    </reaction>
</comment>
<dbReference type="FunFam" id="1.10.40.30:FF:000001">
    <property type="entry name" value="Argininosuccinate lyase"/>
    <property type="match status" value="1"/>
</dbReference>
<protein>
    <recommendedName>
        <fullName evidence="3 7">Argininosuccinate lyase</fullName>
        <shortName evidence="7">ASAL</shortName>
        <ecNumber evidence="3 7">4.3.2.1</ecNumber>
    </recommendedName>
    <alternativeName>
        <fullName evidence="7">Arginosuccinase</fullName>
    </alternativeName>
</protein>
<keyword evidence="5 7" id="KW-0028">Amino-acid biosynthesis</keyword>
<dbReference type="InterPro" id="IPR024083">
    <property type="entry name" value="Fumarase/histidase_N"/>
</dbReference>
<dbReference type="PRINTS" id="PR00149">
    <property type="entry name" value="FUMRATELYASE"/>
</dbReference>
<dbReference type="Proteomes" id="UP000035579">
    <property type="component" value="Chromosome"/>
</dbReference>
<dbReference type="PANTHER" id="PTHR43814">
    <property type="entry name" value="ARGININOSUCCINATE LYASE"/>
    <property type="match status" value="1"/>
</dbReference>
<dbReference type="Pfam" id="PF14698">
    <property type="entry name" value="ASL_C2"/>
    <property type="match status" value="1"/>
</dbReference>
<keyword evidence="7" id="KW-0963">Cytoplasm</keyword>
<keyword evidence="4 7" id="KW-0055">Arginine biosynthesis</keyword>
<dbReference type="GO" id="GO:0004056">
    <property type="term" value="F:argininosuccinate lyase activity"/>
    <property type="evidence" value="ECO:0007669"/>
    <property type="project" value="UniProtKB-UniRule"/>
</dbReference>
<feature type="domain" description="Fumarate lyase N-terminal" evidence="8">
    <location>
        <begin position="20"/>
        <end position="301"/>
    </location>
</feature>
<dbReference type="KEGG" id="age:AA314_05879"/>
<evidence type="ECO:0000256" key="6">
    <source>
        <dbReference type="ARBA" id="ARBA00023239"/>
    </source>
</evidence>
<dbReference type="Gene3D" id="1.20.200.10">
    <property type="entry name" value="Fumarase/aspartase (Central domain)"/>
    <property type="match status" value="1"/>
</dbReference>
<evidence type="ECO:0000256" key="3">
    <source>
        <dbReference type="ARBA" id="ARBA00012338"/>
    </source>
</evidence>
<dbReference type="EMBL" id="QUMU01000001">
    <property type="protein sequence ID" value="REG37666.1"/>
    <property type="molecule type" value="Genomic_DNA"/>
</dbReference>
<organism evidence="10 12">
    <name type="scientific">Archangium gephyra</name>
    <dbReference type="NCBI Taxonomy" id="48"/>
    <lineage>
        <taxon>Bacteria</taxon>
        <taxon>Pseudomonadati</taxon>
        <taxon>Myxococcota</taxon>
        <taxon>Myxococcia</taxon>
        <taxon>Myxococcales</taxon>
        <taxon>Cystobacterineae</taxon>
        <taxon>Archangiaceae</taxon>
        <taxon>Archangium</taxon>
    </lineage>
</organism>